<organism evidence="2 3">
    <name type="scientific">Fasciola gigantica</name>
    <name type="common">Giant liver fluke</name>
    <dbReference type="NCBI Taxonomy" id="46835"/>
    <lineage>
        <taxon>Eukaryota</taxon>
        <taxon>Metazoa</taxon>
        <taxon>Spiralia</taxon>
        <taxon>Lophotrochozoa</taxon>
        <taxon>Platyhelminthes</taxon>
        <taxon>Trematoda</taxon>
        <taxon>Digenea</taxon>
        <taxon>Plagiorchiida</taxon>
        <taxon>Echinostomata</taxon>
        <taxon>Echinostomatoidea</taxon>
        <taxon>Fasciolidae</taxon>
        <taxon>Fasciola</taxon>
    </lineage>
</organism>
<keyword evidence="1" id="KW-0732">Signal</keyword>
<evidence type="ECO:0008006" key="4">
    <source>
        <dbReference type="Google" id="ProtNLM"/>
    </source>
</evidence>
<feature type="signal peptide" evidence="1">
    <location>
        <begin position="1"/>
        <end position="32"/>
    </location>
</feature>
<comment type="caution">
    <text evidence="2">The sequence shown here is derived from an EMBL/GenBank/DDBJ whole genome shotgun (WGS) entry which is preliminary data.</text>
</comment>
<dbReference type="EMBL" id="SUNJ01011188">
    <property type="protein sequence ID" value="TPP59084.1"/>
    <property type="molecule type" value="Genomic_DNA"/>
</dbReference>
<sequence length="76" mass="8902">MFVSVSRTMRLREVSFLHFWILLSTLAIVTAAQEKTITAVYRGLSPWFMLLDDRHTNIDEHAFCAFVLQLCHLCTW</sequence>
<feature type="chain" id="PRO_5021471851" description="Secreted protein" evidence="1">
    <location>
        <begin position="33"/>
        <end position="76"/>
    </location>
</feature>
<reference evidence="2 3" key="1">
    <citation type="submission" date="2019-04" db="EMBL/GenBank/DDBJ databases">
        <title>Annotation for the trematode Fasciola gigantica.</title>
        <authorList>
            <person name="Choi Y.-J."/>
        </authorList>
    </citation>
    <scope>NUCLEOTIDE SEQUENCE [LARGE SCALE GENOMIC DNA]</scope>
    <source>
        <strain evidence="2">Uganda_cow_1</strain>
    </source>
</reference>
<protein>
    <recommendedName>
        <fullName evidence="4">Secreted protein</fullName>
    </recommendedName>
</protein>
<keyword evidence="3" id="KW-1185">Reference proteome</keyword>
<evidence type="ECO:0000256" key="1">
    <source>
        <dbReference type="SAM" id="SignalP"/>
    </source>
</evidence>
<dbReference type="Proteomes" id="UP000316759">
    <property type="component" value="Unassembled WGS sequence"/>
</dbReference>
<dbReference type="AlphaFoldDB" id="A0A504YD86"/>
<evidence type="ECO:0000313" key="3">
    <source>
        <dbReference type="Proteomes" id="UP000316759"/>
    </source>
</evidence>
<name>A0A504YD86_FASGI</name>
<gene>
    <name evidence="2" type="ORF">FGIG_02711</name>
</gene>
<accession>A0A504YD86</accession>
<evidence type="ECO:0000313" key="2">
    <source>
        <dbReference type="EMBL" id="TPP59084.1"/>
    </source>
</evidence>
<proteinExistence type="predicted"/>